<name>A0A2A2LTR2_9BILA</name>
<reference evidence="1 2" key="1">
    <citation type="journal article" date="2017" name="Curr. Biol.">
        <title>Genome architecture and evolution of a unichromosomal asexual nematode.</title>
        <authorList>
            <person name="Fradin H."/>
            <person name="Zegar C."/>
            <person name="Gutwein M."/>
            <person name="Lucas J."/>
            <person name="Kovtun M."/>
            <person name="Corcoran D."/>
            <person name="Baugh L.R."/>
            <person name="Kiontke K."/>
            <person name="Gunsalus K."/>
            <person name="Fitch D.H."/>
            <person name="Piano F."/>
        </authorList>
    </citation>
    <scope>NUCLEOTIDE SEQUENCE [LARGE SCALE GENOMIC DNA]</scope>
    <source>
        <strain evidence="1">PF1309</strain>
    </source>
</reference>
<gene>
    <name evidence="1" type="ORF">WR25_01786</name>
</gene>
<accession>A0A2A2LTR2</accession>
<dbReference type="EMBL" id="LIAE01006442">
    <property type="protein sequence ID" value="PAV89569.1"/>
    <property type="molecule type" value="Genomic_DNA"/>
</dbReference>
<dbReference type="Proteomes" id="UP000218231">
    <property type="component" value="Unassembled WGS sequence"/>
</dbReference>
<dbReference type="AlphaFoldDB" id="A0A2A2LTR2"/>
<proteinExistence type="predicted"/>
<keyword evidence="2" id="KW-1185">Reference proteome</keyword>
<evidence type="ECO:0000313" key="2">
    <source>
        <dbReference type="Proteomes" id="UP000218231"/>
    </source>
</evidence>
<sequence>MIKHLQNKDTQDQRLLNFKSEPRIIGESEIEKKDEAKIVDIELARLAHLFNAGKSQKISDLFSKKIKINFSLMF</sequence>
<comment type="caution">
    <text evidence="1">The sequence shown here is derived from an EMBL/GenBank/DDBJ whole genome shotgun (WGS) entry which is preliminary data.</text>
</comment>
<evidence type="ECO:0000313" key="1">
    <source>
        <dbReference type="EMBL" id="PAV89569.1"/>
    </source>
</evidence>
<organism evidence="1 2">
    <name type="scientific">Diploscapter pachys</name>
    <dbReference type="NCBI Taxonomy" id="2018661"/>
    <lineage>
        <taxon>Eukaryota</taxon>
        <taxon>Metazoa</taxon>
        <taxon>Ecdysozoa</taxon>
        <taxon>Nematoda</taxon>
        <taxon>Chromadorea</taxon>
        <taxon>Rhabditida</taxon>
        <taxon>Rhabditina</taxon>
        <taxon>Rhabditomorpha</taxon>
        <taxon>Rhabditoidea</taxon>
        <taxon>Rhabditidae</taxon>
        <taxon>Diploscapter</taxon>
    </lineage>
</organism>
<protein>
    <submittedName>
        <fullName evidence="1">Uncharacterized protein</fullName>
    </submittedName>
</protein>